<evidence type="ECO:0000256" key="5">
    <source>
        <dbReference type="ARBA" id="ARBA00025797"/>
    </source>
</evidence>
<feature type="transmembrane region" description="Helical" evidence="6">
    <location>
        <begin position="77"/>
        <end position="110"/>
    </location>
</feature>
<dbReference type="PANTHER" id="PTHR43220">
    <property type="match status" value="1"/>
</dbReference>
<dbReference type="OrthoDB" id="3364966at2759"/>
<dbReference type="Proteomes" id="UP000187209">
    <property type="component" value="Unassembled WGS sequence"/>
</dbReference>
<dbReference type="GO" id="GO:0016020">
    <property type="term" value="C:membrane"/>
    <property type="evidence" value="ECO:0007669"/>
    <property type="project" value="UniProtKB-SubCell"/>
</dbReference>
<keyword evidence="3 6" id="KW-1133">Transmembrane helix</keyword>
<dbReference type="EMBL" id="MPUH01000879">
    <property type="protein sequence ID" value="OMJ72720.1"/>
    <property type="molecule type" value="Genomic_DNA"/>
</dbReference>
<feature type="transmembrane region" description="Helical" evidence="6">
    <location>
        <begin position="231"/>
        <end position="248"/>
    </location>
</feature>
<keyword evidence="9" id="KW-1185">Reference proteome</keyword>
<evidence type="ECO:0000313" key="9">
    <source>
        <dbReference type="Proteomes" id="UP000187209"/>
    </source>
</evidence>
<feature type="transmembrane region" description="Helical" evidence="6">
    <location>
        <begin position="194"/>
        <end position="219"/>
    </location>
</feature>
<sequence>MEIDIEKLKADTEKSLSSSKKILVFLFISSLCILTILIISAPEVSANDKKIFMSFPRSVSQIQDLSIAILNYTQTSYWYVVCLFCFLYLLLQSFAIPGPLILSILAGALFGRWEGLFYVSCCATCGASLCYTLSNFLGKGLIIRKYPRQVVEANKRIQDHKDNLFFYLLFLRLTPIAPNWLINISSPIMGVPFWMFFLATFLGLMPANCIHINAGMTLATIEQVGLNTESLLMLVGLACLALVPTFFMNRSKEKKFVD</sequence>
<dbReference type="GO" id="GO:0000045">
    <property type="term" value="P:autophagosome assembly"/>
    <property type="evidence" value="ECO:0007669"/>
    <property type="project" value="TreeGrafter"/>
</dbReference>
<comment type="subcellular location">
    <subcellularLocation>
        <location evidence="1">Membrane</location>
        <topology evidence="1">Multi-pass membrane protein</topology>
    </subcellularLocation>
</comment>
<feature type="domain" description="VTT" evidence="7">
    <location>
        <begin position="100"/>
        <end position="215"/>
    </location>
</feature>
<dbReference type="AlphaFoldDB" id="A0A1R2B7Y2"/>
<dbReference type="Pfam" id="PF09335">
    <property type="entry name" value="VTT_dom"/>
    <property type="match status" value="1"/>
</dbReference>
<evidence type="ECO:0000256" key="2">
    <source>
        <dbReference type="ARBA" id="ARBA00022692"/>
    </source>
</evidence>
<keyword evidence="2 6" id="KW-0812">Transmembrane</keyword>
<comment type="similarity">
    <text evidence="5">Belongs to the TMEM41 family.</text>
</comment>
<name>A0A1R2B7Y2_9CILI</name>
<dbReference type="InterPro" id="IPR045014">
    <property type="entry name" value="TM41A/B"/>
</dbReference>
<evidence type="ECO:0000259" key="7">
    <source>
        <dbReference type="Pfam" id="PF09335"/>
    </source>
</evidence>
<evidence type="ECO:0000256" key="1">
    <source>
        <dbReference type="ARBA" id="ARBA00004141"/>
    </source>
</evidence>
<feature type="transmembrane region" description="Helical" evidence="6">
    <location>
        <begin position="22"/>
        <end position="41"/>
    </location>
</feature>
<proteinExistence type="inferred from homology"/>
<evidence type="ECO:0000256" key="4">
    <source>
        <dbReference type="ARBA" id="ARBA00023136"/>
    </source>
</evidence>
<feature type="transmembrane region" description="Helical" evidence="6">
    <location>
        <begin position="164"/>
        <end position="182"/>
    </location>
</feature>
<organism evidence="8 9">
    <name type="scientific">Stentor coeruleus</name>
    <dbReference type="NCBI Taxonomy" id="5963"/>
    <lineage>
        <taxon>Eukaryota</taxon>
        <taxon>Sar</taxon>
        <taxon>Alveolata</taxon>
        <taxon>Ciliophora</taxon>
        <taxon>Postciliodesmatophora</taxon>
        <taxon>Heterotrichea</taxon>
        <taxon>Heterotrichida</taxon>
        <taxon>Stentoridae</taxon>
        <taxon>Stentor</taxon>
    </lineage>
</organism>
<evidence type="ECO:0000256" key="6">
    <source>
        <dbReference type="SAM" id="Phobius"/>
    </source>
</evidence>
<protein>
    <recommendedName>
        <fullName evidence="7">VTT domain-containing protein</fullName>
    </recommendedName>
</protein>
<keyword evidence="4 6" id="KW-0472">Membrane</keyword>
<evidence type="ECO:0000256" key="3">
    <source>
        <dbReference type="ARBA" id="ARBA00022989"/>
    </source>
</evidence>
<gene>
    <name evidence="8" type="ORF">SteCoe_28787</name>
</gene>
<dbReference type="PANTHER" id="PTHR43220:SF18">
    <property type="entry name" value="TRANSMEMBRANE PROTEIN 41B"/>
    <property type="match status" value="1"/>
</dbReference>
<feature type="transmembrane region" description="Helical" evidence="6">
    <location>
        <begin position="116"/>
        <end position="138"/>
    </location>
</feature>
<dbReference type="InterPro" id="IPR032816">
    <property type="entry name" value="VTT_dom"/>
</dbReference>
<reference evidence="8 9" key="1">
    <citation type="submission" date="2016-11" db="EMBL/GenBank/DDBJ databases">
        <title>The macronuclear genome of Stentor coeruleus: a giant cell with tiny introns.</title>
        <authorList>
            <person name="Slabodnick M."/>
            <person name="Ruby J.G."/>
            <person name="Reiff S.B."/>
            <person name="Swart E.C."/>
            <person name="Gosai S."/>
            <person name="Prabakaran S."/>
            <person name="Witkowska E."/>
            <person name="Larue G.E."/>
            <person name="Fisher S."/>
            <person name="Freeman R.M."/>
            <person name="Gunawardena J."/>
            <person name="Chu W."/>
            <person name="Stover N.A."/>
            <person name="Gregory B.D."/>
            <person name="Nowacki M."/>
            <person name="Derisi J."/>
            <person name="Roy S.W."/>
            <person name="Marshall W.F."/>
            <person name="Sood P."/>
        </authorList>
    </citation>
    <scope>NUCLEOTIDE SEQUENCE [LARGE SCALE GENOMIC DNA]</scope>
    <source>
        <strain evidence="8">WM001</strain>
    </source>
</reference>
<accession>A0A1R2B7Y2</accession>
<comment type="caution">
    <text evidence="8">The sequence shown here is derived from an EMBL/GenBank/DDBJ whole genome shotgun (WGS) entry which is preliminary data.</text>
</comment>
<evidence type="ECO:0000313" key="8">
    <source>
        <dbReference type="EMBL" id="OMJ72720.1"/>
    </source>
</evidence>